<comment type="caution">
    <text evidence="11">Lacks conserved residue(s) required for the propagation of feature annotation.</text>
</comment>
<evidence type="ECO:0000313" key="16">
    <source>
        <dbReference type="EMBL" id="WOA53289.1"/>
    </source>
</evidence>
<feature type="domain" description="PKS/mFAS DH" evidence="15">
    <location>
        <begin position="2552"/>
        <end position="2847"/>
    </location>
</feature>
<dbReference type="SUPFAM" id="SSF47336">
    <property type="entry name" value="ACP-like"/>
    <property type="match status" value="6"/>
</dbReference>
<dbReference type="GO" id="GO:0031177">
    <property type="term" value="F:phosphopantetheine binding"/>
    <property type="evidence" value="ECO:0007669"/>
    <property type="project" value="InterPro"/>
</dbReference>
<feature type="compositionally biased region" description="Polar residues" evidence="12">
    <location>
        <begin position="1211"/>
        <end position="1230"/>
    </location>
</feature>
<feature type="region of interest" description="Disordered" evidence="12">
    <location>
        <begin position="597"/>
        <end position="618"/>
    </location>
</feature>
<dbReference type="InterPro" id="IPR018201">
    <property type="entry name" value="Ketoacyl_synth_AS"/>
</dbReference>
<dbReference type="InterPro" id="IPR020841">
    <property type="entry name" value="PKS_Beta-ketoAc_synthase_dom"/>
</dbReference>
<dbReference type="InterPro" id="IPR050091">
    <property type="entry name" value="PKS_NRPS_Biosynth_Enz"/>
</dbReference>
<feature type="active site" description="Proton donor; for dehydratase activity" evidence="11">
    <location>
        <position position="2760"/>
    </location>
</feature>
<keyword evidence="7" id="KW-0597">Phosphoprotein</keyword>
<evidence type="ECO:0000256" key="8">
    <source>
        <dbReference type="ARBA" id="ARBA00022679"/>
    </source>
</evidence>
<dbReference type="InterPro" id="IPR049900">
    <property type="entry name" value="PKS_mFAS_DH"/>
</dbReference>
<feature type="region of interest" description="N-terminal hotdog fold" evidence="11">
    <location>
        <begin position="2845"/>
        <end position="2970"/>
    </location>
</feature>
<feature type="region of interest" description="C-terminal hotdog fold" evidence="11">
    <location>
        <begin position="2700"/>
        <end position="2847"/>
    </location>
</feature>
<accession>A0AAX4F0Q8</accession>
<feature type="domain" description="Carrier" evidence="13">
    <location>
        <begin position="517"/>
        <end position="592"/>
    </location>
</feature>
<dbReference type="Proteomes" id="UP001304423">
    <property type="component" value="Chromosome"/>
</dbReference>
<dbReference type="SMART" id="SM00826">
    <property type="entry name" value="PKS_DH"/>
    <property type="match status" value="2"/>
</dbReference>
<dbReference type="PROSITE" id="PS00012">
    <property type="entry name" value="PHOSPHOPANTETHEINE"/>
    <property type="match status" value="1"/>
</dbReference>
<dbReference type="SMART" id="SM01294">
    <property type="entry name" value="PKS_PP_betabranch"/>
    <property type="match status" value="2"/>
</dbReference>
<dbReference type="Pfam" id="PF00109">
    <property type="entry name" value="ketoacyl-synt"/>
    <property type="match status" value="6"/>
</dbReference>
<feature type="domain" description="Carrier" evidence="13">
    <location>
        <begin position="5316"/>
        <end position="5393"/>
    </location>
</feature>
<dbReference type="Gene3D" id="1.10.1240.100">
    <property type="match status" value="5"/>
</dbReference>
<dbReference type="InterPro" id="IPR049551">
    <property type="entry name" value="PKS_DH_C"/>
</dbReference>
<gene>
    <name evidence="16" type="ORF">RXA29_03315</name>
</gene>
<name>A0AAX4F0Q8_9GAMM</name>
<feature type="compositionally biased region" description="Basic and acidic residues" evidence="12">
    <location>
        <begin position="6080"/>
        <end position="6097"/>
    </location>
</feature>
<dbReference type="SUPFAM" id="SSF51735">
    <property type="entry name" value="NAD(P)-binding Rossmann-fold domains"/>
    <property type="match status" value="3"/>
</dbReference>
<evidence type="ECO:0000256" key="10">
    <source>
        <dbReference type="ARBA" id="ARBA00054155"/>
    </source>
</evidence>
<dbReference type="GO" id="GO:0005886">
    <property type="term" value="C:plasma membrane"/>
    <property type="evidence" value="ECO:0007669"/>
    <property type="project" value="TreeGrafter"/>
</dbReference>
<dbReference type="InterPro" id="IPR036736">
    <property type="entry name" value="ACP-like_sf"/>
</dbReference>
<feature type="region of interest" description="C-terminal hotdog fold" evidence="11">
    <location>
        <begin position="2986"/>
        <end position="3132"/>
    </location>
</feature>
<dbReference type="InterPro" id="IPR009081">
    <property type="entry name" value="PP-bd_ACP"/>
</dbReference>
<dbReference type="InterPro" id="IPR049552">
    <property type="entry name" value="PKS_DH_N"/>
</dbReference>
<dbReference type="PROSITE" id="PS52019">
    <property type="entry name" value="PKS_MFAS_DH"/>
    <property type="match status" value="3"/>
</dbReference>
<comment type="subcellular location">
    <subcellularLocation>
        <location evidence="1">Cytoplasm</location>
    </subcellularLocation>
</comment>
<dbReference type="Gene3D" id="3.40.47.10">
    <property type="match status" value="6"/>
</dbReference>
<feature type="region of interest" description="Disordered" evidence="12">
    <location>
        <begin position="1211"/>
        <end position="1233"/>
    </location>
</feature>
<dbReference type="GO" id="GO:0005737">
    <property type="term" value="C:cytoplasm"/>
    <property type="evidence" value="ECO:0007669"/>
    <property type="project" value="UniProtKB-SubCell"/>
</dbReference>
<evidence type="ECO:0000256" key="6">
    <source>
        <dbReference type="ARBA" id="ARBA00022490"/>
    </source>
</evidence>
<dbReference type="InterPro" id="IPR032821">
    <property type="entry name" value="PKS_assoc"/>
</dbReference>
<feature type="domain" description="Carrier" evidence="13">
    <location>
        <begin position="3592"/>
        <end position="3669"/>
    </location>
</feature>
<comment type="pathway">
    <text evidence="2">Antibiotic biosynthesis.</text>
</comment>
<dbReference type="PROSITE" id="PS00606">
    <property type="entry name" value="KS3_1"/>
    <property type="match status" value="3"/>
</dbReference>
<dbReference type="SUPFAM" id="SSF53901">
    <property type="entry name" value="Thiolase-like"/>
    <property type="match status" value="6"/>
</dbReference>
<dbReference type="Gene3D" id="3.10.129.110">
    <property type="entry name" value="Polyketide synthase dehydratase"/>
    <property type="match status" value="3"/>
</dbReference>
<dbReference type="Pfam" id="PF22621">
    <property type="entry name" value="CurL-like_PKS_C"/>
    <property type="match status" value="1"/>
</dbReference>
<dbReference type="CDD" id="cd00833">
    <property type="entry name" value="PKS"/>
    <property type="match status" value="6"/>
</dbReference>
<dbReference type="PANTHER" id="PTHR43775">
    <property type="entry name" value="FATTY ACID SYNTHASE"/>
    <property type="match status" value="1"/>
</dbReference>
<evidence type="ECO:0000256" key="3">
    <source>
        <dbReference type="ARBA" id="ARBA00005194"/>
    </source>
</evidence>
<dbReference type="InterPro" id="IPR042104">
    <property type="entry name" value="PKS_dehydratase_sf"/>
</dbReference>
<dbReference type="InterPro" id="IPR016039">
    <property type="entry name" value="Thiolase-like"/>
</dbReference>
<evidence type="ECO:0000259" key="13">
    <source>
        <dbReference type="PROSITE" id="PS50075"/>
    </source>
</evidence>
<dbReference type="Pfam" id="PF14765">
    <property type="entry name" value="PS-DH"/>
    <property type="match status" value="3"/>
</dbReference>
<dbReference type="InterPro" id="IPR014031">
    <property type="entry name" value="Ketoacyl_synth_C"/>
</dbReference>
<dbReference type="GO" id="GO:0006633">
    <property type="term" value="P:fatty acid biosynthetic process"/>
    <property type="evidence" value="ECO:0007669"/>
    <property type="project" value="InterPro"/>
</dbReference>
<comment type="pathway">
    <text evidence="3">Lipid metabolism; fatty acid biosynthesis.</text>
</comment>
<dbReference type="PROSITE" id="PS50075">
    <property type="entry name" value="CARRIER"/>
    <property type="match status" value="6"/>
</dbReference>
<evidence type="ECO:0000256" key="9">
    <source>
        <dbReference type="ARBA" id="ARBA00022737"/>
    </source>
</evidence>
<dbReference type="PANTHER" id="PTHR43775:SF37">
    <property type="entry name" value="SI:DKEY-61P9.11"/>
    <property type="match status" value="1"/>
</dbReference>
<keyword evidence="6" id="KW-0963">Cytoplasm</keyword>
<feature type="region of interest" description="C-terminal hotdog fold" evidence="11">
    <location>
        <begin position="4549"/>
        <end position="4694"/>
    </location>
</feature>
<dbReference type="InterPro" id="IPR020806">
    <property type="entry name" value="PKS_PP-bd"/>
</dbReference>
<feature type="domain" description="Ketosynthase family 3 (KS3)" evidence="14">
    <location>
        <begin position="36"/>
        <end position="463"/>
    </location>
</feature>
<keyword evidence="9" id="KW-0677">Repeat</keyword>
<evidence type="ECO:0000256" key="5">
    <source>
        <dbReference type="ARBA" id="ARBA00022450"/>
    </source>
</evidence>
<evidence type="ECO:0000256" key="2">
    <source>
        <dbReference type="ARBA" id="ARBA00004792"/>
    </source>
</evidence>
<comment type="similarity">
    <text evidence="4">Belongs to the short-chain dehydrogenases/reductases (SDR) family.</text>
</comment>
<dbReference type="RefSeq" id="WP_316393372.1">
    <property type="nucleotide sequence ID" value="NZ_CP136339.1"/>
</dbReference>
<protein>
    <submittedName>
        <fullName evidence="16">SDR family NAD(P)-dependent oxidoreductase</fullName>
    </submittedName>
</protein>
<feature type="domain" description="Carrier" evidence="13">
    <location>
        <begin position="5176"/>
        <end position="5253"/>
    </location>
</feature>
<dbReference type="PROSITE" id="PS52004">
    <property type="entry name" value="KS3_2"/>
    <property type="match status" value="6"/>
</dbReference>
<keyword evidence="8" id="KW-0808">Transferase</keyword>
<feature type="domain" description="Carrier" evidence="13">
    <location>
        <begin position="1790"/>
        <end position="1867"/>
    </location>
</feature>
<dbReference type="CDD" id="cd08953">
    <property type="entry name" value="KR_2_SDR_x"/>
    <property type="match status" value="3"/>
</dbReference>
<feature type="region of interest" description="Disordered" evidence="12">
    <location>
        <begin position="6080"/>
        <end position="6101"/>
    </location>
</feature>
<feature type="domain" description="Ketosynthase family 3 (KS3)" evidence="14">
    <location>
        <begin position="5464"/>
        <end position="5901"/>
    </location>
</feature>
<feature type="active site" description="Proton donor; for dehydratase activity" evidence="11">
    <location>
        <position position="4610"/>
    </location>
</feature>
<dbReference type="Pfam" id="PF08659">
    <property type="entry name" value="KR"/>
    <property type="match status" value="3"/>
</dbReference>
<evidence type="ECO:0000259" key="15">
    <source>
        <dbReference type="PROSITE" id="PS52019"/>
    </source>
</evidence>
<feature type="domain" description="PKS/mFAS DH" evidence="15">
    <location>
        <begin position="2845"/>
        <end position="3132"/>
    </location>
</feature>
<feature type="domain" description="Ketosynthase family 3 (KS3)" evidence="14">
    <location>
        <begin position="6236"/>
        <end position="6676"/>
    </location>
</feature>
<dbReference type="InterPro" id="IPR036291">
    <property type="entry name" value="NAD(P)-bd_dom_sf"/>
</dbReference>
<dbReference type="Gene3D" id="1.10.1200.10">
    <property type="entry name" value="ACP-like"/>
    <property type="match status" value="6"/>
</dbReference>
<dbReference type="SMART" id="SM00822">
    <property type="entry name" value="PKS_KR"/>
    <property type="match status" value="3"/>
</dbReference>
<evidence type="ECO:0000256" key="11">
    <source>
        <dbReference type="PROSITE-ProRule" id="PRU01363"/>
    </source>
</evidence>
<feature type="active site" description="Proton acceptor; for dehydratase activity" evidence="11">
    <location>
        <position position="2581"/>
    </location>
</feature>
<dbReference type="InterPro" id="IPR020807">
    <property type="entry name" value="PKS_DH"/>
</dbReference>
<dbReference type="InterPro" id="IPR014030">
    <property type="entry name" value="Ketoacyl_synth_N"/>
</dbReference>
<dbReference type="EMBL" id="CP136339">
    <property type="protein sequence ID" value="WOA53289.1"/>
    <property type="molecule type" value="Genomic_DNA"/>
</dbReference>
<keyword evidence="5" id="KW-0596">Phosphopantetheine</keyword>
<feature type="domain" description="PKS/mFAS DH" evidence="15">
    <location>
        <begin position="4404"/>
        <end position="4694"/>
    </location>
</feature>
<dbReference type="SMART" id="SM00823">
    <property type="entry name" value="PKS_PP"/>
    <property type="match status" value="6"/>
</dbReference>
<dbReference type="InterPro" id="IPR054514">
    <property type="entry name" value="RhiE-like_linker"/>
</dbReference>
<dbReference type="InterPro" id="IPR006162">
    <property type="entry name" value="Ppantetheine_attach_site"/>
</dbReference>
<feature type="active site" description="Proton acceptor; for dehydratase activity" evidence="11">
    <location>
        <position position="4433"/>
    </location>
</feature>
<dbReference type="FunFam" id="3.40.47.10:FF:000019">
    <property type="entry name" value="Polyketide synthase type I"/>
    <property type="match status" value="2"/>
</dbReference>
<evidence type="ECO:0000259" key="14">
    <source>
        <dbReference type="PROSITE" id="PS52004"/>
    </source>
</evidence>
<evidence type="ECO:0000256" key="1">
    <source>
        <dbReference type="ARBA" id="ARBA00004496"/>
    </source>
</evidence>
<feature type="domain" description="Ketosynthase family 3 (KS3)" evidence="14">
    <location>
        <begin position="1924"/>
        <end position="2350"/>
    </location>
</feature>
<feature type="domain" description="Ketosynthase family 3 (KS3)" evidence="14">
    <location>
        <begin position="3765"/>
        <end position="4203"/>
    </location>
</feature>
<evidence type="ECO:0000313" key="17">
    <source>
        <dbReference type="Proteomes" id="UP001304423"/>
    </source>
</evidence>
<feature type="region of interest" description="N-terminal hotdog fold" evidence="11">
    <location>
        <begin position="2552"/>
        <end position="2678"/>
    </location>
</feature>
<organism evidence="16 17">
    <name type="scientific">Dickeya solani</name>
    <dbReference type="NCBI Taxonomy" id="1089444"/>
    <lineage>
        <taxon>Bacteria</taxon>
        <taxon>Pseudomonadati</taxon>
        <taxon>Pseudomonadota</taxon>
        <taxon>Gammaproteobacteria</taxon>
        <taxon>Enterobacterales</taxon>
        <taxon>Pectobacteriaceae</taxon>
        <taxon>Dickeya</taxon>
    </lineage>
</organism>
<dbReference type="InterPro" id="IPR057326">
    <property type="entry name" value="KR_dom"/>
</dbReference>
<sequence length="6881" mass="753186">MSDQSAPLSFIEQWIQNHKTTSSDSALNVSATHGNTEPLAITGLAGYFPQCMSVAELWRHLDADDALITELSQQRKAWYRQGETGGEELWSVLSGGFIPDIASFDSAKFGILPIEAEEMDPRQRLLLMSTYHMLEDAGISPESLRKTHTGVFIGCESNEYAALMARHGYRPEFGLAQADSMIANRISYQFDLAGPSELINATCAGFAVALHRATLALRAGVIDRAIVGAANVILVPDVTNRLNDSNQLTHGKTVRSFGKHGDGFIRSEGVGTILLERLVDAEDAGRRVYAVIKHTRVNFNGQGGVSMASPNTDAHCELIKDCYREAGIDPRRVSYIEAQGMGLPVADIAEWTAMNRALSQLCEEQGVAFEPGYCRVSSLKPLLGHMHSASSLGALLKVIRSLQTGKIHKILDFEQANDYCDTQDTPCCFATETQAWPVGEHPRLAAIHSYGSGGNNAHILIEEYQGVNVAGADFPSASARYSFAREYCWFQPSHPQQLPVYDRPFVHDKTEEKHSVAAVKPDVLATIARLLGLNGSDEEIYHQAFTELGLDSVSVAAFVNRLEAAYPVKLRRSDLFSYTTPMALACMITERMQANGSGKERRYGHASSQPARSGNDDNRTDDIAIIGIDINVAGADNAAEFWQLLREGRCSIGPVPDSRRLRDDLQMKTIRGGFMTHIDHFDPLFFKISPREARNMDPHHRVLLQSAWRAIEDAGYDPHGWYGQKHGIFVGMEESDYPLTENSAITSVHTGTAPARIGYFLDTKGPLLAIGTACSSSLVAVHYACQSILNGESELALAGGCNLICQPERMLHALSRMGDMLSPDGTCYAFDYRANGMVVGEGCATVVLKRHTDALRDGDDIYAIIKGSGINYDGKTNGLTAPNGARQSELYTQIYRQSGVSPEQIGYIVSHGTGTMLGDPVECNALIDAFHSTGADKKQYCALTSPKTNIGHTQAASGIVNLITAALALKNREIPPSLNYVQPNEDIDFADSPFYVNTVLKNWEQEQRFAAVSSFGHSGTNAHLVLQSAGAEERCPGAPGEDDSYLIVLSAKSEPQLKQIAANLIAGNEPQSMRDLAYTLQFGRTAMPHRLALIADGWHTLQEKVGRYLAAEEGSRSGLSLYYADVSGTARSRAAEALLSGDGISHSVPDARHDGISPLVSRQLAFWLRGEPADWGVLYQGPTPRRMHLPTYPFEQESYWIATVDSPVTNSPATTSSVATLSAPTPQSQKAEPDSLNVLIESDVLIEPDEAMTSEQDDAVLVYRERWQEQPLPDVLSCAERRIQRLLCVIPAAGQTTMRLGMNQMAANVLTEFFAPDDLSAAEASTYHRYFSQLKTVSQKENGQGTVEALLCFVEPESGMNQLVPLFQGLLSSGLDVGRILVVSVFTSSLERCYADALVAFGASLRFVLPETRVTFAGFDITEATDTDQWQSIAGYISEIWAELQTELAQSVLYIQGKRHVLTLEPTRMENGNSGLKTGDVLKTDDVLKADDVLKTDSYLKIGGCYLITGGLGGLGTVFARYLCENFMAKVLLVGRAPLDLEKQANLRAIEQRGGQVTYLQADVSELSQMQSLFADCQRQGIKINGILHTAGVQTTQILAEKDLTGVRQILAPKIQGTLVLDKAWQTVFGVEEALDFIVYFSSSAAVLGDFGAGDYAVANRFQMAYANNRNRQESPEGKTQSLIGKTIAISWPVWQDGGMTQSSAERVQATSLYLKTSGQRALRSEEGLRVFEQLLAGEAGSSLVMVGQPDKIQRLLGKGLQNESGNRQERPQRQPAATTVRRPEMKGLTVEQCVLWELQQAISDILSIERHRLHHDVNLADFGFDSISLAEFASCLSRNWNVAVSPALFFGNATLSQLCQYFMLTHGALMQMYYGGSAGDSEASDHRVESVQSNAHPDIRPVNRPTIGEDGLHDAKNSPFEAEEPIAIIGMSGRFPDARDVDEMWQYLAEGKSSVSRVSAEYLRSRDESYRDGSATLDDRDSSAEQGLWCGVIPGAAEFDPLFFEISPREAQNMDPGQRQLLQEAWKALEHAGYGAQQLRQHNIGTFVGVEEGTYGRFSGAEHVEITANHNGILASRLAYFLDLHGPVLAINTACSSGLVAAHLACASLRNRECDTALAAGVSLQLSTEGFDIMKRSGMTSEDGICYTFDRRANGMVPGEAVVVLVLKRLSQAEADGDPIHGLIRASGINYDGKTNGITAPNGVAQTDLLKTVYKRAHIDPAQIDYIVTHGTGTRLGDPVEINALNDAFKAYTDKQAFCALTSTKTNFGHTFAASGLLSAVSLLQSMNQQVIPASLHCQQENDYITWAESPFYVNKTARAWPVQQGKQRMGAVSAFGMSGTNAHLIMQEYPQPVSSPELKRSHYLLCLSAKTEEALYRKVDDLILHLQKPQTSGQGLAAIGYTLLRGRSHFQYRLAVVVEDRESVIISLQQAEHAQRPNLFRGKVPLGFAGQKIIRQQVDVLSRQSQLLCQSQLLHQPQHSEGQEYQEILSALADYYCQGYELDGAALFPDVSRCVVLPTYPFAREHHWLETRALSSSPGPIVAARPGLLHPLLKENASTLAELRFRSEFSGEEFFLADHQIHGQKVLPGVSYLEMARAAYTYAASPLFSKSQLLHFSLKQVLWLQPVIATQQTTTIYLGLYEQESGLIDYQIYSESDIQQRTIHGQGIIDPRPNDAITGNNALERNTLDLHQLKKQMTGPEYEAAHCYQKFRDMGLSYGETFQGIEQLLTGERQVLARIALPDTVTSSAFGLHPSLMDAALQTSLGLNHSDLPSGAAYVPFALEQLDVFAEVDARLWVWLRLVSTENSANEQVRKMDIDLCDDHGRICVSMRGFSTRVLPVSHTSEQSVSPGTVTSVDTTVSAEMTVSIKGKALSGTEYFLQDHGGLLPGMLSLEWMRELAVSHVPTGDSDVVVGLKEVIWRQPVMVGEQGTDIDLALNRDAQGYHCVISRQGQVHAQGRVMTGLVGGTERQPLPLTEIEHRCRQRRSHHACAEFFGTAIGPRLLGITRYQQGNNEALVTLEVHQDIVGVGEEPVLHPALMNGAVLAGIMLAVGGERQGTHPLMPFSMDTLRIYQPLPASVLAYIRQTQSDAGSEHRVVRCDIWFTDHHGHILVEIKGLSMISAQVSQTESLVFARPQWVIQHSGSAQVHDGDPDALPPCFILADENAALQTALQNSWPDCQVVNLPVGHDHEPQQFTYCLQQLFAQIKERTLACREQSQRQAVFILASEPVNESWLSASSGLFKTARQEQSGFNGKVIRYQASPEAIPPLLTQLQSEMHGANDATEIRYDETGNRRVKAWRRSTLADMTDELPVSSGRVIWITGGLGGIGYQIARELGTQYQARLVLSGRSALNERSEQRLLDLRHQGIQVTYLQGDVADPAQTRNLVQQILQDEGQLNGIIHSAGVIRDAFIANKTEAELLDVLAPKVAGTLALDNVTQDCNLDFMVLFSSLSSAFGNAGQADYACANGFMDGFALWRNQQVANGLRRGKTLALNWPLWRDGGMGISAPDAELLRQQTGLIPMPTDAGIRALILGLQSQESQLAVIYGEAEKIQARLSEGQTSTHPAPVHQSDIKDAAGLTTEVNGTVRVGQVCALLVSMVAQLQKLDEKKIELDMELSKYGFNSIDFTEFASRLNKTYGLALMPTVFFEHSTLRAMGNYLANTYPEAFADNAAATSVSAGAISAKGAASGQPQIMVTRTANTEEGRKAFAWRAAPQIQSQPTPEVTPSEAAVADVAASGISKATAPEVGTPLTPKISQAPEAIAIIGMSGRFPQSRNLDEFWQQLEANSDLIGQVPADRWNWQEYYGDPHETPGKTKVNYGGFMQDVDCFDPLFFGISPREAQSLDPQFRVFLETVWATIEDAGYCASDLSGSNTGVFVGVSTSEYKDAWLKYSHDKFGIGDPPWLSHFALANRVSYILNLHGPSEPIDTACSSSLVAIHRAIEAIRSGSCDVAIVGGVNVIVNPGITITAGEAGILSEDGRCKTFDISADGYGRGEGVGVIMLKPLSQAKADGDRIHGLIRGSAENHGGKATSPTAPNPVAQQELLVQAYRRSGIDPEMVGYIETHGTGTKLGDPIEINGLKKAFETLYREQNKAMTRKAYCGLGSVKTNIGHLEAAAGISGVLKILLMFRHRKIPGNVHLKTANPYLDLADSPFYLVQETQAWPAMEDAAGQPMPRRAGVSSFGIGGANAHIVLEEYAPTAEVVEASSSSAVPVAIVLSAKKAGRLDAVVQGLAAFLDSAECAAQQPSLTEIAYTLQVGREAMDERLAFVTRSVQTLKQTLAAYLSDAEIPEGVYRGNVKAGKESLSMLADEDTWQTMVGTWLQTGNYNKLLDVWVKGGQVDWKPLYPTAVKPRRIGLPTYPFARDRFWLKVKTSESGSDGQGKTESPVKISPYRLHPLVHRNTSDITALCFTSWFDGREFFLADHLVMGQKLLPGVAYLEMARAAVEQVVGAGFHLQLTQIVWVRPFIAEHQDASATAAGTYPLTVKLLPQSTKVIRFEICSLMPDGQTQTHCQGKVLVIDRHPDDRERLDLSVALAEHQEGTIEKPECYQAFRKLGIVYGPGHQGVDNLYLAKGRVLARLTLPETLSETLGDYVLHPSLMDSALQATLGLSREHRLGLPFDMESMDILHRCTSTMWACVTYDHGTEPNPQAKVQKLTVKLYDDAGQLCVALHGFSARTPEQVTTQRNGTLLLVPQWLRKNARVNTAVPHAYASRQILFCGDRSIAKDIGLTDDVVLPVQDTDDIALNFHQSALALFAQVQTILARKPKQAMLLQLVVAGDFPTRLSTALNGLLKTARLENPNFIGQLIELDVAVSADDVGEKLRESSLMPEDIHIRYDREGRQVLSWQEVCAMNGGAAVPNASALSGLTRMPWKEQGVYLITGGAGGLGLIFSTEIARQTRNTRLILTGRSAMTPRIQTSISQLEALGVQVDYRMLDVCDRPGVEALIATVTAQYGTINGVLHCAGVLRDSYILKKSAADFQAVLAPKVQGVVNLDLALAQHPLDFFILFSSTAAGLGNPGQADYVTANSFMDAYAHYRQQRVVAQSRMGRTLAINWPLWKEGGMKVDDAFETMMYQSTGMIAMPTDAGLQAFYRAIAREENQVLVIAGDLEKLRQTLSALPSITAIPSITAFQPVKVDEKRSEDPVLAGQAQGAGHMSTTRIDLQGLEGAVQQLLIRDVSALLDVDRAEIDLELELTELGFDSILTTGFANKLNRQYELDLLPTVFFEYPTISALSRYLTETYQAVFAAKFTDFSHKEDVHETSAHHETANLSLAEHSDQAAADFWQPVPAEEQTGARHTELDIQALHEAIQSLLLQEVSTLLQVNVADIDIDIELNELGFDSILTTGFSNKLNRQYTLDLLPTVFFEYPTVAGLTNYLADNYQDRFSHLFAEKVMAPSPTRGCKPTDEISPVNDVLAVKGNERSSVPTANSADNSHLAGRQSSQASGSKRDEQEAIAIVGMSGSFPMAPDLETYWENLLQGKDCISEVPPIRWNWRDYLQDVHGAENKDSIRWGGFIQDMAEFDPLFFGISPREAELMDPQQRLLMTHAWKVIEDAGYSASSLSGSALGIYIGTGNTGYSGLIVDAKLPAEGFTATGIVPSVGPNRMSYFLNVHGPSEPIETACSSSLIAIHRGVSALRHEGCDMVIVGGINTLVTPDTFVSFCKAGMLASDGRCKTFSSQADGYVRGEGVGMLLLKRLQAAEADGDHIYGVIRGSAQNHGGRASSLTAPNPKAQVALLESAYRNAGIDPRSISYIEAHGTGTKLGDPIEINSLKAAFNTMKADYSGEEYTNTECGIGSVKTNIGHLEMAAGIAGVIKVLLQMKHQTLVKSLHCEEPNPYIDFTGTPFYIVGENRPWHALKNARGEALPRRAGVSSFGFGGANAHVVIEEYRDTRPALQAVQDRYVILLSAKDDVRLRQVAQNLRHYLEQHRQDASLTLTNLAYTLQVGRDAMDARLGWIVKSFDELIAKIDGFLHDAGNPDDTYRGQRGSNKALLAQFSADEELSEAIAKWVERGKYARLLNLWCQGLAFDWSGLYRGQRPRRLSLPTYPFERQRFWLPEGQGESRVAERLSDENGVHPVPEKSADVPSPLSEDIAPEGVNSHFNLETYLIRLISRQLKVSEEIVSPDRALEELGMDSVVSVDLLNKIRGKLPDVSRSLFMEYRTIGEIQQYLRSHFGEQLAKLGSQTLPEEQWDPKKQADTQKRVDEKQQADEKIAVIGKGQEQNVSIIGMAGIFPQAEHISRFWENLSAGRTTLSALSDKRRYLMALDERDSGSSRIGGYLDGVEYFDHKLFKVPHKEAQKLDPQIRKLLEVIWQSVTDAGYTLSQFREKRTGLFVATRGHSGYQDIPARMDPAQAAQWRFQAEQISAYANRISNILNLSGLSEIVETGCASFLVAIRHAMSAINEGRCQQAIVATVELGLSPFMQNRTDDQALYSSHPVTKSFAHDSDGYVKSEVVGAIILKAEAEALAQGDAIYANVKGVGISHGGKAPLKWYSPNIEGQKSAIVAAFTEAGIDPATISYIEPEANGSQLGDASELVAIQAVYGPYLQGSKEQESPGRANNTSAESRASSIAIGSLKPLAGHAETASTFPVLVKMVLSMYHRRLAKIEGLGELNEGITLTDGFELLREDRAWEKHGHVPRRGAIHSMSIGGVNAHLLLEEYDADRRAELFKSSARQTNRPFIFLFSEADEARLTMLVSDYLDFLPRVQADIAAGKFMTGAPAAEKQPTTESVYLEQLEYTLQQGREHRTVRLAVSAASIAQLQECLQRWRSRAGNQTDIYDSRHVSPGIAGGLSHFSDDIRHAVMDWLAGHAVDWTPLRLAEGRGELIQKLHLPVNPLQKVFCWHEGFDDINAADENSSVLTGAE</sequence>
<feature type="domain" description="Ketosynthase family 3 (KS3)" evidence="14">
    <location>
        <begin position="620"/>
        <end position="1028"/>
    </location>
</feature>
<feature type="domain" description="Carrier" evidence="13">
    <location>
        <begin position="6116"/>
        <end position="6189"/>
    </location>
</feature>
<dbReference type="SMART" id="SM00825">
    <property type="entry name" value="PKS_KS"/>
    <property type="match status" value="6"/>
</dbReference>
<dbReference type="Pfam" id="PF21089">
    <property type="entry name" value="PKS_DH_N"/>
    <property type="match status" value="2"/>
</dbReference>
<feature type="region of interest" description="N-terminal hotdog fold" evidence="11">
    <location>
        <begin position="4404"/>
        <end position="4532"/>
    </location>
</feature>
<comment type="function">
    <text evidence="10">Involved in production of the polyketide antibiotic thailandamide.</text>
</comment>
<dbReference type="GO" id="GO:0071770">
    <property type="term" value="P:DIM/DIP cell wall layer assembly"/>
    <property type="evidence" value="ECO:0007669"/>
    <property type="project" value="TreeGrafter"/>
</dbReference>
<dbReference type="GO" id="GO:0004312">
    <property type="term" value="F:fatty acid synthase activity"/>
    <property type="evidence" value="ECO:0007669"/>
    <property type="project" value="TreeGrafter"/>
</dbReference>
<evidence type="ECO:0000256" key="12">
    <source>
        <dbReference type="SAM" id="MobiDB-lite"/>
    </source>
</evidence>
<dbReference type="InterPro" id="IPR013968">
    <property type="entry name" value="PKS_KR"/>
</dbReference>
<dbReference type="Pfam" id="PF16197">
    <property type="entry name" value="KAsynt_C_assoc"/>
    <property type="match status" value="1"/>
</dbReference>
<evidence type="ECO:0000256" key="4">
    <source>
        <dbReference type="ARBA" id="ARBA00006484"/>
    </source>
</evidence>
<dbReference type="Pfam" id="PF22336">
    <property type="entry name" value="RhiE-like_linker"/>
    <property type="match status" value="2"/>
</dbReference>
<dbReference type="Gene3D" id="3.40.50.720">
    <property type="entry name" value="NAD(P)-binding Rossmann-like Domain"/>
    <property type="match status" value="3"/>
</dbReference>
<dbReference type="Pfam" id="PF02801">
    <property type="entry name" value="Ketoacyl-synt_C"/>
    <property type="match status" value="6"/>
</dbReference>
<feature type="compositionally biased region" description="Polar residues" evidence="12">
    <location>
        <begin position="5434"/>
        <end position="5458"/>
    </location>
</feature>
<reference evidence="16" key="1">
    <citation type="submission" date="2023-10" db="EMBL/GenBank/DDBJ databases">
        <title>Clonality and diversity in the soft rot Dickeya solani phytopathogen.</title>
        <authorList>
            <person name="Pedron J."/>
            <person name="Van Gijsegem F."/>
            <person name="Portier P."/>
            <person name="Taghouti G."/>
        </authorList>
    </citation>
    <scope>NUCLEOTIDE SEQUENCE</scope>
    <source>
        <strain evidence="16">CFBP5647</strain>
    </source>
</reference>
<dbReference type="GO" id="GO:0004315">
    <property type="term" value="F:3-oxoacyl-[acyl-carrier-protein] synthase activity"/>
    <property type="evidence" value="ECO:0007669"/>
    <property type="project" value="InterPro"/>
</dbReference>
<feature type="region of interest" description="Disordered" evidence="12">
    <location>
        <begin position="5434"/>
        <end position="5463"/>
    </location>
</feature>
<evidence type="ECO:0000256" key="7">
    <source>
        <dbReference type="ARBA" id="ARBA00022553"/>
    </source>
</evidence>
<feature type="region of interest" description="Disordered" evidence="12">
    <location>
        <begin position="1760"/>
        <end position="1783"/>
    </location>
</feature>
<proteinExistence type="inferred from homology"/>
<dbReference type="Pfam" id="PF00550">
    <property type="entry name" value="PP-binding"/>
    <property type="match status" value="6"/>
</dbReference>